<dbReference type="AlphaFoldDB" id="W0F3G5"/>
<gene>
    <name evidence="1" type="ORF">NIASO_10045</name>
</gene>
<proteinExistence type="predicted"/>
<dbReference type="STRING" id="929713.NIASO_10045"/>
<dbReference type="EMBL" id="CP007035">
    <property type="protein sequence ID" value="AHF17567.1"/>
    <property type="molecule type" value="Genomic_DNA"/>
</dbReference>
<keyword evidence="2" id="KW-1185">Reference proteome</keyword>
<dbReference type="KEGG" id="nso:NIASO_10045"/>
<reference evidence="1 2" key="1">
    <citation type="submission" date="2013-12" db="EMBL/GenBank/DDBJ databases">
        <authorList>
            <consortium name="DOE Joint Genome Institute"/>
            <person name="Eisen J."/>
            <person name="Huntemann M."/>
            <person name="Han J."/>
            <person name="Chen A."/>
            <person name="Kyrpides N."/>
            <person name="Mavromatis K."/>
            <person name="Markowitz V."/>
            <person name="Palaniappan K."/>
            <person name="Ivanova N."/>
            <person name="Schaumberg A."/>
            <person name="Pati A."/>
            <person name="Liolios K."/>
            <person name="Nordberg H.P."/>
            <person name="Cantor M.N."/>
            <person name="Hua S.X."/>
            <person name="Woyke T."/>
        </authorList>
    </citation>
    <scope>NUCLEOTIDE SEQUENCE [LARGE SCALE GENOMIC DNA]</scope>
    <source>
        <strain evidence="2">DSM 19437</strain>
    </source>
</reference>
<protein>
    <submittedName>
        <fullName evidence="1">Uncharacterized protein</fullName>
    </submittedName>
</protein>
<dbReference type="Proteomes" id="UP000003586">
    <property type="component" value="Chromosome"/>
</dbReference>
<evidence type="ECO:0000313" key="1">
    <source>
        <dbReference type="EMBL" id="AHF17567.1"/>
    </source>
</evidence>
<name>W0F3G5_9BACT</name>
<sequence>MGCENNVFLTGKRFPGGDVDESAPFYIPFVGVMNKEAHRWHGFSQKGLLICVNLRNP</sequence>
<dbReference type="HOGENOM" id="CLU_2992101_0_0_10"/>
<organism evidence="1 2">
    <name type="scientific">Niabella soli DSM 19437</name>
    <dbReference type="NCBI Taxonomy" id="929713"/>
    <lineage>
        <taxon>Bacteria</taxon>
        <taxon>Pseudomonadati</taxon>
        <taxon>Bacteroidota</taxon>
        <taxon>Chitinophagia</taxon>
        <taxon>Chitinophagales</taxon>
        <taxon>Chitinophagaceae</taxon>
        <taxon>Niabella</taxon>
    </lineage>
</organism>
<accession>W0F3G5</accession>
<evidence type="ECO:0000313" key="2">
    <source>
        <dbReference type="Proteomes" id="UP000003586"/>
    </source>
</evidence>